<dbReference type="SUPFAM" id="SSF53098">
    <property type="entry name" value="Ribonuclease H-like"/>
    <property type="match status" value="1"/>
</dbReference>
<dbReference type="GO" id="GO:0003676">
    <property type="term" value="F:nucleic acid binding"/>
    <property type="evidence" value="ECO:0007669"/>
    <property type="project" value="InterPro"/>
</dbReference>
<reference evidence="1" key="1">
    <citation type="submission" date="2014-07" db="EMBL/GenBank/DDBJ databases">
        <authorList>
            <person name="Martin A.A"/>
            <person name="De Silva N."/>
        </authorList>
    </citation>
    <scope>NUCLEOTIDE SEQUENCE</scope>
</reference>
<dbReference type="Proteomes" id="UP000035680">
    <property type="component" value="Unassembled WGS sequence"/>
</dbReference>
<dbReference type="InterPro" id="IPR036397">
    <property type="entry name" value="RNaseH_sf"/>
</dbReference>
<dbReference type="WBParaSite" id="SVE_2011200.1">
    <property type="protein sequence ID" value="SVE_2011200.1"/>
    <property type="gene ID" value="SVE_2011200"/>
</dbReference>
<evidence type="ECO:0000313" key="1">
    <source>
        <dbReference type="Proteomes" id="UP000035680"/>
    </source>
</evidence>
<name>A0A0K0G5T8_STRVS</name>
<dbReference type="InterPro" id="IPR012337">
    <property type="entry name" value="RNaseH-like_sf"/>
</dbReference>
<evidence type="ECO:0000313" key="2">
    <source>
        <dbReference type="WBParaSite" id="SVE_2011200.1"/>
    </source>
</evidence>
<accession>A0A0K0G5T8</accession>
<sequence length="104" mass="12192">MFSPLSTQSLRESTFYSPIHSYTKFMKIKSMLLSTKLKFCETYNITHYTTTAYNHQKDVIVERFNKTKKEDASKDDDNNKREFTPLANEIVVYKKLPAAHMNNS</sequence>
<protein>
    <submittedName>
        <fullName evidence="2">Integrase catalytic domain-containing protein</fullName>
    </submittedName>
</protein>
<dbReference type="AlphaFoldDB" id="A0A0K0G5T8"/>
<dbReference type="Gene3D" id="3.30.420.10">
    <property type="entry name" value="Ribonuclease H-like superfamily/Ribonuclease H"/>
    <property type="match status" value="1"/>
</dbReference>
<proteinExistence type="predicted"/>
<reference evidence="2" key="2">
    <citation type="submission" date="2015-08" db="UniProtKB">
        <authorList>
            <consortium name="WormBaseParasite"/>
        </authorList>
    </citation>
    <scope>IDENTIFICATION</scope>
</reference>
<organism evidence="1 2">
    <name type="scientific">Strongyloides venezuelensis</name>
    <name type="common">Threadworm</name>
    <dbReference type="NCBI Taxonomy" id="75913"/>
    <lineage>
        <taxon>Eukaryota</taxon>
        <taxon>Metazoa</taxon>
        <taxon>Ecdysozoa</taxon>
        <taxon>Nematoda</taxon>
        <taxon>Chromadorea</taxon>
        <taxon>Rhabditida</taxon>
        <taxon>Tylenchina</taxon>
        <taxon>Panagrolaimomorpha</taxon>
        <taxon>Strongyloidoidea</taxon>
        <taxon>Strongyloididae</taxon>
        <taxon>Strongyloides</taxon>
    </lineage>
</organism>
<keyword evidence="1" id="KW-1185">Reference proteome</keyword>